<dbReference type="Pfam" id="PF05681">
    <property type="entry name" value="Fumerase"/>
    <property type="match status" value="1"/>
</dbReference>
<reference evidence="15 16" key="1">
    <citation type="submission" date="2020-07" db="EMBL/GenBank/DDBJ databases">
        <title>Sequencing the genomes of 1000 actinobacteria strains.</title>
        <authorList>
            <person name="Klenk H.-P."/>
        </authorList>
    </citation>
    <scope>NUCLEOTIDE SEQUENCE [LARGE SCALE GENOMIC DNA]</scope>
    <source>
        <strain evidence="15 16">DSM 42178</strain>
    </source>
</reference>
<dbReference type="RefSeq" id="WP_179816933.1">
    <property type="nucleotide sequence ID" value="NZ_JACBZD010000002.1"/>
</dbReference>
<keyword evidence="8 12" id="KW-0479">Metal-binding</keyword>
<dbReference type="Gene3D" id="3.20.130.10">
    <property type="entry name" value="Fe-S hydro-lyase, tartrate dehydratase beta-type, catalytic domain"/>
    <property type="match status" value="1"/>
</dbReference>
<sequence length="547" mass="59545">MPDFAYTDLLPLGEDDTPYRLVTSEGVSTVEAGGRRFLQVEPEALRLLTETAIHDISHLLRPAHLGQLRRILDDPEASPNDRFVALDLLKNANIAAAGVLPMCQDTGTAIVMGKRGQNVLTAGRDDEAIARGVYDAYTRLNLRYSQMAPLTMWDERNTGTNLPAQIELYATDGDAYKFLFMAKGGGSANKSFLYQETKAVLNETAMLRFLEQKIRSLGTAACPPYHLAIVVGGTSAEFALKTAKYASAHYLDALPTAGSPLGHGFRDLELEAQVFELTQKIGIGAQFGGKYFCHDVRVVRLPRHGASCPVAIAVSCSADRQALGKITAEGVFLEQLETDPARYLPETTDEQLDGDVVRIDLNRPMDEIRAELSRYPVKTRLSLTGPLVVARDIAHAKIKERLDAGEPMPQYLRDHAVYYAGPAKTPEGYASGSFGPTTAGRMDSYVEQFQAAGGSFVMLAKGNRSQQVTDACKAHGGFYLGSIGGPAARLAQDCIRSVEVLEYPELGMEAVWKIEVEDFPAFIVVDDKGNDFFADTTGPLLTIGRRG</sequence>
<dbReference type="InterPro" id="IPR036660">
    <property type="entry name" value="Fe-S_hydroAse_TtdB_cat_sf"/>
</dbReference>
<evidence type="ECO:0000256" key="8">
    <source>
        <dbReference type="ARBA" id="ARBA00022723"/>
    </source>
</evidence>
<dbReference type="NCBIfam" id="TIGR00723">
    <property type="entry name" value="ttdB_fumA_fumB"/>
    <property type="match status" value="1"/>
</dbReference>
<evidence type="ECO:0000259" key="14">
    <source>
        <dbReference type="Pfam" id="PF05683"/>
    </source>
</evidence>
<evidence type="ECO:0000256" key="1">
    <source>
        <dbReference type="ARBA" id="ARBA00000929"/>
    </source>
</evidence>
<feature type="domain" description="Fe-S hydro-lyase tartrate dehydratase beta-type catalytic" evidence="14">
    <location>
        <begin position="330"/>
        <end position="535"/>
    </location>
</feature>
<dbReference type="InterPro" id="IPR011167">
    <property type="entry name" value="Fe_dep_fumarate_hydratase"/>
</dbReference>
<evidence type="ECO:0000256" key="5">
    <source>
        <dbReference type="ARBA" id="ARBA00011738"/>
    </source>
</evidence>
<evidence type="ECO:0000256" key="9">
    <source>
        <dbReference type="ARBA" id="ARBA00023004"/>
    </source>
</evidence>
<evidence type="ECO:0000256" key="3">
    <source>
        <dbReference type="ARBA" id="ARBA00004859"/>
    </source>
</evidence>
<evidence type="ECO:0000256" key="4">
    <source>
        <dbReference type="ARBA" id="ARBA00008876"/>
    </source>
</evidence>
<dbReference type="InterPro" id="IPR004646">
    <property type="entry name" value="Fe-S_hydro-lyase_TtdA-typ_cat"/>
</dbReference>
<dbReference type="PROSITE" id="PS00163">
    <property type="entry name" value="FUMARATE_LYASES"/>
    <property type="match status" value="1"/>
</dbReference>
<dbReference type="PANTHER" id="PTHR30389">
    <property type="entry name" value="FUMARATE HYDRATASE-RELATED"/>
    <property type="match status" value="1"/>
</dbReference>
<keyword evidence="7" id="KW-0816">Tricarboxylic acid cycle</keyword>
<comment type="catalytic activity">
    <reaction evidence="1 12">
        <text>(S)-malate = fumarate + H2O</text>
        <dbReference type="Rhea" id="RHEA:12460"/>
        <dbReference type="ChEBI" id="CHEBI:15377"/>
        <dbReference type="ChEBI" id="CHEBI:15589"/>
        <dbReference type="ChEBI" id="CHEBI:29806"/>
        <dbReference type="EC" id="4.2.1.2"/>
    </reaction>
</comment>
<keyword evidence="11 12" id="KW-0456">Lyase</keyword>
<dbReference type="GO" id="GO:0046872">
    <property type="term" value="F:metal ion binding"/>
    <property type="evidence" value="ECO:0007669"/>
    <property type="project" value="UniProtKB-UniRule"/>
</dbReference>
<gene>
    <name evidence="15" type="ORF">FHU37_005069</name>
</gene>
<comment type="function">
    <text evidence="12">Catalyzes the reversible hydration of fumarate to (S)-malate.</text>
</comment>
<evidence type="ECO:0000256" key="12">
    <source>
        <dbReference type="PIRNR" id="PIRNR001394"/>
    </source>
</evidence>
<comment type="subunit">
    <text evidence="5 12">Homodimer.</text>
</comment>
<dbReference type="EC" id="4.2.1.2" evidence="12"/>
<evidence type="ECO:0000256" key="10">
    <source>
        <dbReference type="ARBA" id="ARBA00023014"/>
    </source>
</evidence>
<dbReference type="EMBL" id="JACBZD010000002">
    <property type="protein sequence ID" value="NYI08040.1"/>
    <property type="molecule type" value="Genomic_DNA"/>
</dbReference>
<dbReference type="Pfam" id="PF05683">
    <property type="entry name" value="Fumerase_C"/>
    <property type="match status" value="1"/>
</dbReference>
<dbReference type="InterPro" id="IPR004647">
    <property type="entry name" value="Fe-S_hydro-lyase_TtdB-typ_cat"/>
</dbReference>
<dbReference type="AlphaFoldDB" id="A0A853A3J3"/>
<proteinExistence type="inferred from homology"/>
<protein>
    <recommendedName>
        <fullName evidence="12">Fumarate hydratase class I</fullName>
        <ecNumber evidence="12">4.2.1.2</ecNumber>
    </recommendedName>
</protein>
<dbReference type="GO" id="GO:0006099">
    <property type="term" value="P:tricarboxylic acid cycle"/>
    <property type="evidence" value="ECO:0007669"/>
    <property type="project" value="UniProtKB-KW"/>
</dbReference>
<dbReference type="Proteomes" id="UP000567795">
    <property type="component" value="Unassembled WGS sequence"/>
</dbReference>
<comment type="pathway">
    <text evidence="3">Carbohydrate metabolism; tricarboxylic acid cycle; (S)-malate from fumarate: step 1/1.</text>
</comment>
<dbReference type="GO" id="GO:0042803">
    <property type="term" value="F:protein homodimerization activity"/>
    <property type="evidence" value="ECO:0007669"/>
    <property type="project" value="UniProtKB-ARBA"/>
</dbReference>
<evidence type="ECO:0000256" key="7">
    <source>
        <dbReference type="ARBA" id="ARBA00022532"/>
    </source>
</evidence>
<evidence type="ECO:0000256" key="6">
    <source>
        <dbReference type="ARBA" id="ARBA00022485"/>
    </source>
</evidence>
<evidence type="ECO:0000313" key="15">
    <source>
        <dbReference type="EMBL" id="NYI08040.1"/>
    </source>
</evidence>
<dbReference type="FunFam" id="3.20.130.10:FF:000001">
    <property type="entry name" value="Fumarate hydratase class I"/>
    <property type="match status" value="1"/>
</dbReference>
<dbReference type="InterPro" id="IPR020557">
    <property type="entry name" value="Fumarate_lyase_CS"/>
</dbReference>
<keyword evidence="10 12" id="KW-0411">Iron-sulfur</keyword>
<evidence type="ECO:0000256" key="11">
    <source>
        <dbReference type="ARBA" id="ARBA00023239"/>
    </source>
</evidence>
<keyword evidence="6 12" id="KW-0004">4Fe-4S</keyword>
<keyword evidence="16" id="KW-1185">Reference proteome</keyword>
<evidence type="ECO:0000313" key="16">
    <source>
        <dbReference type="Proteomes" id="UP000567795"/>
    </source>
</evidence>
<dbReference type="GO" id="GO:0004333">
    <property type="term" value="F:fumarate hydratase activity"/>
    <property type="evidence" value="ECO:0007669"/>
    <property type="project" value="UniProtKB-UniRule"/>
</dbReference>
<dbReference type="PIRSF" id="PIRSF001394">
    <property type="entry name" value="Fe_dep_fumar_hy"/>
    <property type="match status" value="1"/>
</dbReference>
<comment type="similarity">
    <text evidence="4 12">Belongs to the class-I fumarase family.</text>
</comment>
<organism evidence="15 16">
    <name type="scientific">Allostreptomyces psammosilenae</name>
    <dbReference type="NCBI Taxonomy" id="1892865"/>
    <lineage>
        <taxon>Bacteria</taxon>
        <taxon>Bacillati</taxon>
        <taxon>Actinomycetota</taxon>
        <taxon>Actinomycetes</taxon>
        <taxon>Kitasatosporales</taxon>
        <taxon>Streptomycetaceae</taxon>
        <taxon>Allostreptomyces</taxon>
    </lineage>
</organism>
<dbReference type="SUPFAM" id="SSF117457">
    <property type="entry name" value="FumA C-terminal domain-like"/>
    <property type="match status" value="1"/>
</dbReference>
<comment type="caution">
    <text evidence="15">The sequence shown here is derived from an EMBL/GenBank/DDBJ whole genome shotgun (WGS) entry which is preliminary data.</text>
</comment>
<dbReference type="GO" id="GO:0051539">
    <property type="term" value="F:4 iron, 4 sulfur cluster binding"/>
    <property type="evidence" value="ECO:0007669"/>
    <property type="project" value="UniProtKB-UniRule"/>
</dbReference>
<feature type="domain" description="Fe-S hydro-lyase tartrate dehydratase alpha-type catalytic" evidence="13">
    <location>
        <begin position="49"/>
        <end position="323"/>
    </location>
</feature>
<dbReference type="NCBIfam" id="TIGR00722">
    <property type="entry name" value="ttdA_fumA_fumB"/>
    <property type="match status" value="1"/>
</dbReference>
<dbReference type="InterPro" id="IPR051208">
    <property type="entry name" value="Class-I_Fumarase/Tartrate_DH"/>
</dbReference>
<name>A0A853A3J3_9ACTN</name>
<keyword evidence="9 12" id="KW-0408">Iron</keyword>
<dbReference type="PANTHER" id="PTHR30389:SF0">
    <property type="entry name" value="FUMARATE HYDRATASE CLASS I, AEROBIC"/>
    <property type="match status" value="1"/>
</dbReference>
<accession>A0A853A3J3</accession>
<evidence type="ECO:0000259" key="13">
    <source>
        <dbReference type="Pfam" id="PF05681"/>
    </source>
</evidence>
<comment type="cofactor">
    <cofactor evidence="2 12">
        <name>[4Fe-4S] cluster</name>
        <dbReference type="ChEBI" id="CHEBI:49883"/>
    </cofactor>
</comment>
<evidence type="ECO:0000256" key="2">
    <source>
        <dbReference type="ARBA" id="ARBA00001966"/>
    </source>
</evidence>